<name>A0A194AH55_9BACT</name>
<dbReference type="GO" id="GO:0032993">
    <property type="term" value="C:protein-DNA complex"/>
    <property type="evidence" value="ECO:0007669"/>
    <property type="project" value="TreeGrafter"/>
</dbReference>
<dbReference type="InterPro" id="IPR035965">
    <property type="entry name" value="PAS-like_dom_sf"/>
</dbReference>
<keyword evidence="6" id="KW-0238">DNA-binding</keyword>
<comment type="catalytic activity">
    <reaction evidence="1">
        <text>ATP + protein L-histidine = ADP + protein N-phospho-L-histidine.</text>
        <dbReference type="EC" id="2.7.13.3"/>
    </reaction>
</comment>
<gene>
    <name evidence="12" type="ORF">DPF_0795</name>
</gene>
<dbReference type="InterPro" id="IPR013655">
    <property type="entry name" value="PAS_fold_3"/>
</dbReference>
<evidence type="ECO:0000259" key="11">
    <source>
        <dbReference type="PROSITE" id="PS50112"/>
    </source>
</evidence>
<dbReference type="SUPFAM" id="SSF52172">
    <property type="entry name" value="CheY-like"/>
    <property type="match status" value="1"/>
</dbReference>
<dbReference type="PANTHER" id="PTHR48111:SF1">
    <property type="entry name" value="TWO-COMPONENT RESPONSE REGULATOR ORR33"/>
    <property type="match status" value="1"/>
</dbReference>
<evidence type="ECO:0000256" key="3">
    <source>
        <dbReference type="ARBA" id="ARBA00022553"/>
    </source>
</evidence>
<evidence type="ECO:0000313" key="12">
    <source>
        <dbReference type="EMBL" id="GAU08094.1"/>
    </source>
</evidence>
<dbReference type="EC" id="2.7.13.3" evidence="2"/>
<dbReference type="SMART" id="SM00091">
    <property type="entry name" value="PAS"/>
    <property type="match status" value="1"/>
</dbReference>
<evidence type="ECO:0000256" key="2">
    <source>
        <dbReference type="ARBA" id="ARBA00012438"/>
    </source>
</evidence>
<dbReference type="InterPro" id="IPR005467">
    <property type="entry name" value="His_kinase_dom"/>
</dbReference>
<dbReference type="AlphaFoldDB" id="A0A194AH55"/>
<protein>
    <recommendedName>
        <fullName evidence="2">histidine kinase</fullName>
        <ecNumber evidence="2">2.7.13.3</ecNumber>
    </recommendedName>
</protein>
<dbReference type="InterPro" id="IPR000014">
    <property type="entry name" value="PAS"/>
</dbReference>
<dbReference type="PROSITE" id="PS50109">
    <property type="entry name" value="HIS_KIN"/>
    <property type="match status" value="1"/>
</dbReference>
<dbReference type="GO" id="GO:0000155">
    <property type="term" value="F:phosphorelay sensor kinase activity"/>
    <property type="evidence" value="ECO:0007669"/>
    <property type="project" value="InterPro"/>
</dbReference>
<comment type="caution">
    <text evidence="12">The sequence shown here is derived from an EMBL/GenBank/DDBJ whole genome shotgun (WGS) entry which is preliminary data.</text>
</comment>
<evidence type="ECO:0000256" key="5">
    <source>
        <dbReference type="ARBA" id="ARBA00023015"/>
    </source>
</evidence>
<dbReference type="RefSeq" id="WP_069857596.1">
    <property type="nucleotide sequence ID" value="NZ_BDFE01000009.1"/>
</dbReference>
<keyword evidence="4" id="KW-0902">Two-component regulatory system</keyword>
<feature type="modified residue" description="4-aspartylphosphate" evidence="8">
    <location>
        <position position="53"/>
    </location>
</feature>
<accession>A0A194AH55</accession>
<dbReference type="Proteomes" id="UP000095200">
    <property type="component" value="Unassembled WGS sequence"/>
</dbReference>
<reference evidence="13" key="1">
    <citation type="submission" date="2016-06" db="EMBL/GenBank/DDBJ databases">
        <title>Draft genome sequence of Desulfoplanes formicivorans strain Pf12B.</title>
        <authorList>
            <person name="Watanabe M."/>
            <person name="Kojima H."/>
            <person name="Fukui M."/>
        </authorList>
    </citation>
    <scope>NUCLEOTIDE SEQUENCE [LARGE SCALE GENOMIC DNA]</scope>
    <source>
        <strain evidence="13">Pf12B</strain>
    </source>
</reference>
<dbReference type="Gene3D" id="3.40.50.2300">
    <property type="match status" value="1"/>
</dbReference>
<proteinExistence type="predicted"/>
<dbReference type="EMBL" id="BDFE01000009">
    <property type="protein sequence ID" value="GAU08094.1"/>
    <property type="molecule type" value="Genomic_DNA"/>
</dbReference>
<dbReference type="OrthoDB" id="9805967at2"/>
<dbReference type="CDD" id="cd00130">
    <property type="entry name" value="PAS"/>
    <property type="match status" value="1"/>
</dbReference>
<dbReference type="NCBIfam" id="TIGR00229">
    <property type="entry name" value="sensory_box"/>
    <property type="match status" value="1"/>
</dbReference>
<dbReference type="InterPro" id="IPR011006">
    <property type="entry name" value="CheY-like_superfamily"/>
</dbReference>
<evidence type="ECO:0000256" key="8">
    <source>
        <dbReference type="PROSITE-ProRule" id="PRU00169"/>
    </source>
</evidence>
<dbReference type="SUPFAM" id="SSF55785">
    <property type="entry name" value="PYP-like sensor domain (PAS domain)"/>
    <property type="match status" value="1"/>
</dbReference>
<organism evidence="12 13">
    <name type="scientific">Desulfoplanes formicivorans</name>
    <dbReference type="NCBI Taxonomy" id="1592317"/>
    <lineage>
        <taxon>Bacteria</taxon>
        <taxon>Pseudomonadati</taxon>
        <taxon>Thermodesulfobacteriota</taxon>
        <taxon>Desulfovibrionia</taxon>
        <taxon>Desulfovibrionales</taxon>
        <taxon>Desulfoplanaceae</taxon>
        <taxon>Desulfoplanes</taxon>
    </lineage>
</organism>
<dbReference type="STRING" id="1592317.DPF_0795"/>
<dbReference type="Pfam" id="PF00072">
    <property type="entry name" value="Response_reg"/>
    <property type="match status" value="1"/>
</dbReference>
<keyword evidence="12" id="KW-0418">Kinase</keyword>
<evidence type="ECO:0000256" key="7">
    <source>
        <dbReference type="ARBA" id="ARBA00023163"/>
    </source>
</evidence>
<dbReference type="GO" id="GO:0006355">
    <property type="term" value="P:regulation of DNA-templated transcription"/>
    <property type="evidence" value="ECO:0007669"/>
    <property type="project" value="TreeGrafter"/>
</dbReference>
<dbReference type="Pfam" id="PF08447">
    <property type="entry name" value="PAS_3"/>
    <property type="match status" value="1"/>
</dbReference>
<keyword evidence="5" id="KW-0805">Transcription regulation</keyword>
<dbReference type="PROSITE" id="PS50112">
    <property type="entry name" value="PAS"/>
    <property type="match status" value="1"/>
</dbReference>
<dbReference type="GO" id="GO:0000976">
    <property type="term" value="F:transcription cis-regulatory region binding"/>
    <property type="evidence" value="ECO:0007669"/>
    <property type="project" value="TreeGrafter"/>
</dbReference>
<dbReference type="GO" id="GO:0000156">
    <property type="term" value="F:phosphorelay response regulator activity"/>
    <property type="evidence" value="ECO:0007669"/>
    <property type="project" value="TreeGrafter"/>
</dbReference>
<dbReference type="InterPro" id="IPR036890">
    <property type="entry name" value="HATPase_C_sf"/>
</dbReference>
<dbReference type="SMART" id="SM00448">
    <property type="entry name" value="REC"/>
    <property type="match status" value="1"/>
</dbReference>
<dbReference type="GO" id="GO:0005829">
    <property type="term" value="C:cytosol"/>
    <property type="evidence" value="ECO:0007669"/>
    <property type="project" value="TreeGrafter"/>
</dbReference>
<sequence length="482" mass="54796">MEHTVLTIEDDQIIRETLVEWLEDNGFTPLMASSGAEGLATFAREHPDMVLLDLTMPGMNGLSVLRAIREQDPDVPVIIVSGRNNIADVISAFKAGAWDYVTKPILSMDMLKATILNCLEKKELKEQIKQVEERYSQLVQNLPIIIFALRKDFSIDFINRTSQAILGFSAHELMEKRGLFFQRIPKEDRKEIIRSFTTCFRQSTTPFSLEFRFKHKQGYFIHLQAKSIVLVNPDNPQTPRRIEGVLLDVTEHHFLEEVLVQREKLNLLGTMSTEIAHQFRNPLMSLGGFARILHNKYPDIKEAEIVLSEAKKLEELLANVDEYIRPVSFSPTSCQINDLLMSSIGMLKELFIRHQVDHSMDLTPNIPPIMSDENTIRQILISLISQIVPQARHGRIRFASHATSQHVGITVSIAPSIKELKHPGLSVLPFEKEQDNSMAATYRMVKNIGGYISFKQSTDRTSVTITLPKTFSQELVGMSEQF</sequence>
<feature type="domain" description="PAS" evidence="11">
    <location>
        <begin position="131"/>
        <end position="203"/>
    </location>
</feature>
<dbReference type="CDD" id="cd00082">
    <property type="entry name" value="HisKA"/>
    <property type="match status" value="1"/>
</dbReference>
<dbReference type="Gene3D" id="3.30.565.10">
    <property type="entry name" value="Histidine kinase-like ATPase, C-terminal domain"/>
    <property type="match status" value="1"/>
</dbReference>
<dbReference type="InterPro" id="IPR039420">
    <property type="entry name" value="WalR-like"/>
</dbReference>
<dbReference type="PROSITE" id="PS50110">
    <property type="entry name" value="RESPONSE_REGULATORY"/>
    <property type="match status" value="1"/>
</dbReference>
<dbReference type="InterPro" id="IPR003661">
    <property type="entry name" value="HisK_dim/P_dom"/>
</dbReference>
<keyword evidence="3 8" id="KW-0597">Phosphoprotein</keyword>
<evidence type="ECO:0000256" key="1">
    <source>
        <dbReference type="ARBA" id="ARBA00000085"/>
    </source>
</evidence>
<evidence type="ECO:0000313" key="13">
    <source>
        <dbReference type="Proteomes" id="UP000095200"/>
    </source>
</evidence>
<evidence type="ECO:0000259" key="9">
    <source>
        <dbReference type="PROSITE" id="PS50109"/>
    </source>
</evidence>
<dbReference type="InterPro" id="IPR036097">
    <property type="entry name" value="HisK_dim/P_sf"/>
</dbReference>
<evidence type="ECO:0000256" key="4">
    <source>
        <dbReference type="ARBA" id="ARBA00023012"/>
    </source>
</evidence>
<feature type="domain" description="Histidine kinase" evidence="9">
    <location>
        <begin position="274"/>
        <end position="471"/>
    </location>
</feature>
<dbReference type="SUPFAM" id="SSF47384">
    <property type="entry name" value="Homodimeric domain of signal transducing histidine kinase"/>
    <property type="match status" value="1"/>
</dbReference>
<evidence type="ECO:0000256" key="6">
    <source>
        <dbReference type="ARBA" id="ARBA00023125"/>
    </source>
</evidence>
<dbReference type="Gene3D" id="1.10.287.130">
    <property type="match status" value="1"/>
</dbReference>
<dbReference type="Gene3D" id="3.30.450.20">
    <property type="entry name" value="PAS domain"/>
    <property type="match status" value="1"/>
</dbReference>
<dbReference type="SUPFAM" id="SSF55874">
    <property type="entry name" value="ATPase domain of HSP90 chaperone/DNA topoisomerase II/histidine kinase"/>
    <property type="match status" value="1"/>
</dbReference>
<dbReference type="InterPro" id="IPR001789">
    <property type="entry name" value="Sig_transdc_resp-reg_receiver"/>
</dbReference>
<keyword evidence="13" id="KW-1185">Reference proteome</keyword>
<keyword evidence="12" id="KW-0808">Transferase</keyword>
<dbReference type="PANTHER" id="PTHR48111">
    <property type="entry name" value="REGULATOR OF RPOS"/>
    <property type="match status" value="1"/>
</dbReference>
<evidence type="ECO:0000259" key="10">
    <source>
        <dbReference type="PROSITE" id="PS50110"/>
    </source>
</evidence>
<keyword evidence="7" id="KW-0804">Transcription</keyword>
<feature type="domain" description="Response regulatory" evidence="10">
    <location>
        <begin position="4"/>
        <end position="118"/>
    </location>
</feature>